<dbReference type="AlphaFoldDB" id="A0A0B5FR07"/>
<evidence type="ECO:0000256" key="1">
    <source>
        <dbReference type="SAM" id="MobiDB-lite"/>
    </source>
</evidence>
<evidence type="ECO:0000313" key="3">
    <source>
        <dbReference type="Proteomes" id="UP000035036"/>
    </source>
</evidence>
<accession>A0A0B5FR07</accession>
<protein>
    <recommendedName>
        <fullName evidence="4">DUF2281 domain-containing protein</fullName>
    </recommendedName>
</protein>
<proteinExistence type="predicted"/>
<reference evidence="2 3" key="1">
    <citation type="journal article" date="2015" name="Genome Announc.">
        <title>Genomes of Geoalkalibacter ferrihydriticus Z-0531T and Geoalkalibacter subterraneus Red1T, Two Haloalkaliphilic Metal-Reducing Deltaproteobacteria.</title>
        <authorList>
            <person name="Badalamenti J.P."/>
            <person name="Krajmalnik-Brown R."/>
            <person name="Torres C.I."/>
            <person name="Bond D.R."/>
        </authorList>
    </citation>
    <scope>NUCLEOTIDE SEQUENCE [LARGE SCALE GENOMIC DNA]</scope>
    <source>
        <strain evidence="2 3">Red1</strain>
    </source>
</reference>
<dbReference type="KEGG" id="gsb:GSUB_08120"/>
<keyword evidence="3" id="KW-1185">Reference proteome</keyword>
<name>A0A0B5FR07_9BACT</name>
<evidence type="ECO:0000313" key="2">
    <source>
        <dbReference type="EMBL" id="AJF06520.1"/>
    </source>
</evidence>
<dbReference type="RefSeq" id="WP_040200162.1">
    <property type="nucleotide sequence ID" value="NZ_CP010311.1"/>
</dbReference>
<feature type="region of interest" description="Disordered" evidence="1">
    <location>
        <begin position="1"/>
        <end position="31"/>
    </location>
</feature>
<dbReference type="HOGENOM" id="CLU_2422762_0_0_7"/>
<gene>
    <name evidence="2" type="ORF">GSUB_08120</name>
</gene>
<dbReference type="EMBL" id="CP010311">
    <property type="protein sequence ID" value="AJF06520.1"/>
    <property type="molecule type" value="Genomic_DNA"/>
</dbReference>
<dbReference type="OrthoDB" id="9256236at2"/>
<sequence length="91" mass="10727">MVNFKKNQRRSFDYGTGINRRKKSPRVLPVPAPGEKTEVVDFIEFLKKRSSSHKSEELKGLWRGFSIHITASEIKKLRQESWEHFPRDEKA</sequence>
<organism evidence="2 3">
    <name type="scientific">Geoalkalibacter subterraneus</name>
    <dbReference type="NCBI Taxonomy" id="483547"/>
    <lineage>
        <taxon>Bacteria</taxon>
        <taxon>Pseudomonadati</taxon>
        <taxon>Thermodesulfobacteriota</taxon>
        <taxon>Desulfuromonadia</taxon>
        <taxon>Desulfuromonadales</taxon>
        <taxon>Geoalkalibacteraceae</taxon>
        <taxon>Geoalkalibacter</taxon>
    </lineage>
</organism>
<evidence type="ECO:0008006" key="4">
    <source>
        <dbReference type="Google" id="ProtNLM"/>
    </source>
</evidence>
<dbReference type="STRING" id="483547.GSUB_08120"/>
<dbReference type="Proteomes" id="UP000035036">
    <property type="component" value="Chromosome"/>
</dbReference>